<dbReference type="InterPro" id="IPR029058">
    <property type="entry name" value="AB_hydrolase_fold"/>
</dbReference>
<dbReference type="GO" id="GO:0016787">
    <property type="term" value="F:hydrolase activity"/>
    <property type="evidence" value="ECO:0007669"/>
    <property type="project" value="UniProtKB-KW"/>
</dbReference>
<dbReference type="Proteomes" id="UP001597264">
    <property type="component" value="Unassembled WGS sequence"/>
</dbReference>
<dbReference type="InterPro" id="IPR000073">
    <property type="entry name" value="AB_hydrolase_1"/>
</dbReference>
<dbReference type="PRINTS" id="PR00412">
    <property type="entry name" value="EPOXHYDRLASE"/>
</dbReference>
<evidence type="ECO:0000256" key="1">
    <source>
        <dbReference type="SAM" id="SignalP"/>
    </source>
</evidence>
<keyword evidence="4" id="KW-1185">Reference proteome</keyword>
<dbReference type="Gene3D" id="3.40.50.1820">
    <property type="entry name" value="alpha/beta hydrolase"/>
    <property type="match status" value="1"/>
</dbReference>
<dbReference type="InterPro" id="IPR050266">
    <property type="entry name" value="AB_hydrolase_sf"/>
</dbReference>
<dbReference type="EMBL" id="JBHTLR010000005">
    <property type="protein sequence ID" value="MFD1215735.1"/>
    <property type="molecule type" value="Genomic_DNA"/>
</dbReference>
<dbReference type="PRINTS" id="PR00111">
    <property type="entry name" value="ABHYDROLASE"/>
</dbReference>
<organism evidence="3 4">
    <name type="scientific">Microbulbifer celer</name>
    <dbReference type="NCBI Taxonomy" id="435905"/>
    <lineage>
        <taxon>Bacteria</taxon>
        <taxon>Pseudomonadati</taxon>
        <taxon>Pseudomonadota</taxon>
        <taxon>Gammaproteobacteria</taxon>
        <taxon>Cellvibrionales</taxon>
        <taxon>Microbulbiferaceae</taxon>
        <taxon>Microbulbifer</taxon>
    </lineage>
</organism>
<dbReference type="InterPro" id="IPR000639">
    <property type="entry name" value="Epox_hydrolase-like"/>
</dbReference>
<reference evidence="4" key="1">
    <citation type="journal article" date="2019" name="Int. J. Syst. Evol. Microbiol.">
        <title>The Global Catalogue of Microorganisms (GCM) 10K type strain sequencing project: providing services to taxonomists for standard genome sequencing and annotation.</title>
        <authorList>
            <consortium name="The Broad Institute Genomics Platform"/>
            <consortium name="The Broad Institute Genome Sequencing Center for Infectious Disease"/>
            <person name="Wu L."/>
            <person name="Ma J."/>
        </authorList>
    </citation>
    <scope>NUCLEOTIDE SEQUENCE [LARGE SCALE GENOMIC DNA]</scope>
    <source>
        <strain evidence="4">CCUG 54356</strain>
    </source>
</reference>
<dbReference type="RefSeq" id="WP_230436565.1">
    <property type="nucleotide sequence ID" value="NZ_CP087715.1"/>
</dbReference>
<keyword evidence="3" id="KW-0378">Hydrolase</keyword>
<evidence type="ECO:0000259" key="2">
    <source>
        <dbReference type="Pfam" id="PF00561"/>
    </source>
</evidence>
<dbReference type="PANTHER" id="PTHR43798">
    <property type="entry name" value="MONOACYLGLYCEROL LIPASE"/>
    <property type="match status" value="1"/>
</dbReference>
<accession>A0ABW3U578</accession>
<dbReference type="PANTHER" id="PTHR43798:SF33">
    <property type="entry name" value="HYDROLASE, PUTATIVE (AFU_ORTHOLOGUE AFUA_2G14860)-RELATED"/>
    <property type="match status" value="1"/>
</dbReference>
<keyword evidence="1" id="KW-0732">Signal</keyword>
<feature type="domain" description="AB hydrolase-1" evidence="2">
    <location>
        <begin position="73"/>
        <end position="274"/>
    </location>
</feature>
<proteinExistence type="predicted"/>
<name>A0ABW3U578_9GAMM</name>
<dbReference type="Pfam" id="PF00561">
    <property type="entry name" value="Abhydrolase_1"/>
    <property type="match status" value="1"/>
</dbReference>
<comment type="caution">
    <text evidence="3">The sequence shown here is derived from an EMBL/GenBank/DDBJ whole genome shotgun (WGS) entry which is preliminary data.</text>
</comment>
<feature type="signal peptide" evidence="1">
    <location>
        <begin position="1"/>
        <end position="25"/>
    </location>
</feature>
<protein>
    <submittedName>
        <fullName evidence="3">Alpha/beta fold hydrolase</fullName>
    </submittedName>
</protein>
<sequence length="340" mass="37814">MLNLSLAFALLAATLLTTPATVAQAITLKPQDALLSHYDYPYPVKTFEVTAQQRPLRMAYMDVAPEKDANGETVLLLHGKNFSGAYWARTIKNLTNQGYRVIAPDQIGFGKSSKPEGFQFSFQALADNSKALLDALGVERVMVAGHSMGGMLATRFALMFPDTVEKLVLINPIGLEDWKRTTPYQPIDQAIAQEKQQTPATVKNYMTAAYFDGKWKAEYNPLLAIQAGWTIGPDADRIAEIDALTSDMVFTQPVLYEFGDLNAPTLLIIGTRDRTAIGRNRAPDSIRPQLGRYDRLGKLTADAIPNAQLVELDNIGHVPQFEDFDRYMMAFSEFLKNDRE</sequence>
<feature type="chain" id="PRO_5045379242" evidence="1">
    <location>
        <begin position="26"/>
        <end position="340"/>
    </location>
</feature>
<dbReference type="SUPFAM" id="SSF53474">
    <property type="entry name" value="alpha/beta-Hydrolases"/>
    <property type="match status" value="1"/>
</dbReference>
<gene>
    <name evidence="3" type="ORF">ACFQ2X_03925</name>
</gene>
<evidence type="ECO:0000313" key="3">
    <source>
        <dbReference type="EMBL" id="MFD1215735.1"/>
    </source>
</evidence>
<evidence type="ECO:0000313" key="4">
    <source>
        <dbReference type="Proteomes" id="UP001597264"/>
    </source>
</evidence>